<dbReference type="PANTHER" id="PTHR30561:SF6">
    <property type="entry name" value="SPERMIDINE EXPORT PROTEIN MDTI"/>
    <property type="match status" value="1"/>
</dbReference>
<evidence type="ECO:0000256" key="5">
    <source>
        <dbReference type="ARBA" id="ARBA00022519"/>
    </source>
</evidence>
<dbReference type="SUPFAM" id="SSF103481">
    <property type="entry name" value="Multidrug resistance efflux transporter EmrE"/>
    <property type="match status" value="1"/>
</dbReference>
<evidence type="ECO:0000256" key="1">
    <source>
        <dbReference type="ARBA" id="ARBA00004429"/>
    </source>
</evidence>
<evidence type="ECO:0000256" key="4">
    <source>
        <dbReference type="ARBA" id="ARBA00022475"/>
    </source>
</evidence>
<accession>A0ABY9ANF9</accession>
<evidence type="ECO:0000256" key="3">
    <source>
        <dbReference type="ARBA" id="ARBA00021114"/>
    </source>
</evidence>
<comment type="similarity">
    <text evidence="9">Belongs to the drug/metabolite transporter (DMT) superfamily. Small multidrug resistance (SMR) (TC 2.A.7.1) family.</text>
</comment>
<comment type="subcellular location">
    <subcellularLocation>
        <location evidence="1">Cell inner membrane</location>
        <topology evidence="1">Multi-pass membrane protein</topology>
    </subcellularLocation>
    <subcellularLocation>
        <location evidence="9">Cell membrane</location>
        <topology evidence="9">Multi-pass membrane protein</topology>
    </subcellularLocation>
</comment>
<dbReference type="InterPro" id="IPR045324">
    <property type="entry name" value="Small_multidrug_res"/>
</dbReference>
<gene>
    <name evidence="11" type="ORF">QRO08_21320</name>
</gene>
<evidence type="ECO:0000313" key="12">
    <source>
        <dbReference type="Proteomes" id="UP001242732"/>
    </source>
</evidence>
<dbReference type="Proteomes" id="UP001242732">
    <property type="component" value="Chromosome"/>
</dbReference>
<dbReference type="Pfam" id="PF00893">
    <property type="entry name" value="Multi_Drug_Res"/>
    <property type="match status" value="1"/>
</dbReference>
<dbReference type="InterPro" id="IPR037185">
    <property type="entry name" value="EmrE-like"/>
</dbReference>
<evidence type="ECO:0000256" key="6">
    <source>
        <dbReference type="ARBA" id="ARBA00022692"/>
    </source>
</evidence>
<keyword evidence="7 10" id="KW-1133">Transmembrane helix</keyword>
<proteinExistence type="inferred from homology"/>
<dbReference type="RefSeq" id="WP_011793881.1">
    <property type="nucleotide sequence ID" value="NZ_CP127362.1"/>
</dbReference>
<keyword evidence="5" id="KW-0997">Cell inner membrane</keyword>
<name>A0ABY9ANF9_PARCI</name>
<dbReference type="InterPro" id="IPR000390">
    <property type="entry name" value="Small_drug/metabolite_transptr"/>
</dbReference>
<sequence length="80" mass="8475">MLRSRRVPGIIGIFCILASFTALAQAVKGIDLSIAYALWGGTGIVLTSMAGWALFRQRLGRQAFAGILLIVAGISLLKLS</sequence>
<evidence type="ECO:0000256" key="10">
    <source>
        <dbReference type="SAM" id="Phobius"/>
    </source>
</evidence>
<evidence type="ECO:0000256" key="9">
    <source>
        <dbReference type="RuleBase" id="RU003942"/>
    </source>
</evidence>
<keyword evidence="4" id="KW-1003">Cell membrane</keyword>
<dbReference type="PANTHER" id="PTHR30561">
    <property type="entry name" value="SMR FAMILY PROTON-DEPENDENT DRUG EFFLUX TRANSPORTER SUGE"/>
    <property type="match status" value="1"/>
</dbReference>
<reference evidence="11 12" key="1">
    <citation type="submission" date="2023-06" db="EMBL/GenBank/DDBJ databases">
        <authorList>
            <person name="Ham H."/>
            <person name="Park D.S."/>
        </authorList>
    </citation>
    <scope>NUCLEOTIDE SEQUENCE [LARGE SCALE GENOMIC DNA]</scope>
    <source>
        <strain evidence="11 12">KACC 17005</strain>
    </source>
</reference>
<dbReference type="Gene3D" id="1.10.3730.20">
    <property type="match status" value="1"/>
</dbReference>
<keyword evidence="8 10" id="KW-0472">Membrane</keyword>
<organism evidence="11 12">
    <name type="scientific">Paracidovorax citrulli</name>
    <name type="common">Acidovorax citrulli</name>
    <dbReference type="NCBI Taxonomy" id="80869"/>
    <lineage>
        <taxon>Bacteria</taxon>
        <taxon>Pseudomonadati</taxon>
        <taxon>Pseudomonadota</taxon>
        <taxon>Betaproteobacteria</taxon>
        <taxon>Burkholderiales</taxon>
        <taxon>Comamonadaceae</taxon>
        <taxon>Paracidovorax</taxon>
    </lineage>
</organism>
<evidence type="ECO:0000313" key="11">
    <source>
        <dbReference type="EMBL" id="WIY48332.1"/>
    </source>
</evidence>
<keyword evidence="6 9" id="KW-0812">Transmembrane</keyword>
<evidence type="ECO:0000256" key="7">
    <source>
        <dbReference type="ARBA" id="ARBA00022989"/>
    </source>
</evidence>
<evidence type="ECO:0000256" key="8">
    <source>
        <dbReference type="ARBA" id="ARBA00023136"/>
    </source>
</evidence>
<protein>
    <recommendedName>
        <fullName evidence="3">Spermidine export protein MdtI</fullName>
    </recommendedName>
</protein>
<keyword evidence="12" id="KW-1185">Reference proteome</keyword>
<dbReference type="EMBL" id="CP127363">
    <property type="protein sequence ID" value="WIY48332.1"/>
    <property type="molecule type" value="Genomic_DNA"/>
</dbReference>
<comment type="subunit">
    <text evidence="2">Forms a complex with MdtJ.</text>
</comment>
<feature type="transmembrane region" description="Helical" evidence="10">
    <location>
        <begin position="36"/>
        <end position="55"/>
    </location>
</feature>
<feature type="transmembrane region" description="Helical" evidence="10">
    <location>
        <begin position="62"/>
        <end position="79"/>
    </location>
</feature>
<evidence type="ECO:0000256" key="2">
    <source>
        <dbReference type="ARBA" id="ARBA00011359"/>
    </source>
</evidence>